<keyword evidence="3" id="KW-1185">Reference proteome</keyword>
<sequence length="232" mass="25510">MEHLSATTRWRPFPIARSNSRNSIAGRACCAPDRIRERPTSSDVARKREALDKASSYQLTDKDITDMVSERNRLAQLVSSGTTLNSALERAKLLQRRMEARQNNNWEMIEEIDKRLEDLAKNGTGKSDTAGPRTTGGNKILLAPSTSSRHGAPDGTHTPARRNRLLTPTPRNIGQLTTSGAGARHGETSRANGFPTVPQIRVPELSLRSKTTPGFVDMMAKNGGFDMSFLQV</sequence>
<dbReference type="EMBL" id="MCFD01000009">
    <property type="protein sequence ID" value="ORX68782.1"/>
    <property type="molecule type" value="Genomic_DNA"/>
</dbReference>
<dbReference type="GeneID" id="63800581"/>
<reference evidence="2 3" key="1">
    <citation type="submission" date="2016-07" db="EMBL/GenBank/DDBJ databases">
        <title>Pervasive Adenine N6-methylation of Active Genes in Fungi.</title>
        <authorList>
            <consortium name="DOE Joint Genome Institute"/>
            <person name="Mondo S.J."/>
            <person name="Dannebaum R.O."/>
            <person name="Kuo R.C."/>
            <person name="Labutti K."/>
            <person name="Haridas S."/>
            <person name="Kuo A."/>
            <person name="Salamov A."/>
            <person name="Ahrendt S.R."/>
            <person name="Lipzen A."/>
            <person name="Sullivan W."/>
            <person name="Andreopoulos W.B."/>
            <person name="Clum A."/>
            <person name="Lindquist E."/>
            <person name="Daum C."/>
            <person name="Ramamoorthy G.K."/>
            <person name="Gryganskyi A."/>
            <person name="Culley D."/>
            <person name="Magnuson J.K."/>
            <person name="James T.Y."/>
            <person name="O'Malley M.A."/>
            <person name="Stajich J.E."/>
            <person name="Spatafora J.W."/>
            <person name="Visel A."/>
            <person name="Grigoriev I.V."/>
        </authorList>
    </citation>
    <scope>NUCLEOTIDE SEQUENCE [LARGE SCALE GENOMIC DNA]</scope>
    <source>
        <strain evidence="2 3">ATCC 12442</strain>
    </source>
</reference>
<name>A0A1Y1W5V4_9FUNG</name>
<dbReference type="OrthoDB" id="166375at2759"/>
<evidence type="ECO:0000256" key="1">
    <source>
        <dbReference type="SAM" id="MobiDB-lite"/>
    </source>
</evidence>
<comment type="caution">
    <text evidence="2">The sequence shown here is derived from an EMBL/GenBank/DDBJ whole genome shotgun (WGS) entry which is preliminary data.</text>
</comment>
<proteinExistence type="predicted"/>
<evidence type="ECO:0000313" key="3">
    <source>
        <dbReference type="Proteomes" id="UP000193922"/>
    </source>
</evidence>
<dbReference type="RefSeq" id="XP_040742564.1">
    <property type="nucleotide sequence ID" value="XM_040883933.1"/>
</dbReference>
<feature type="compositionally biased region" description="Polar residues" evidence="1">
    <location>
        <begin position="169"/>
        <end position="180"/>
    </location>
</feature>
<accession>A0A1Y1W5V4</accession>
<organism evidence="2 3">
    <name type="scientific">Linderina pennispora</name>
    <dbReference type="NCBI Taxonomy" id="61395"/>
    <lineage>
        <taxon>Eukaryota</taxon>
        <taxon>Fungi</taxon>
        <taxon>Fungi incertae sedis</taxon>
        <taxon>Zoopagomycota</taxon>
        <taxon>Kickxellomycotina</taxon>
        <taxon>Kickxellomycetes</taxon>
        <taxon>Kickxellales</taxon>
        <taxon>Kickxellaceae</taxon>
        <taxon>Linderina</taxon>
    </lineage>
</organism>
<dbReference type="AlphaFoldDB" id="A0A1Y1W5V4"/>
<gene>
    <name evidence="2" type="ORF">DL89DRAFT_183902</name>
</gene>
<protein>
    <submittedName>
        <fullName evidence="2">Uncharacterized protein</fullName>
    </submittedName>
</protein>
<evidence type="ECO:0000313" key="2">
    <source>
        <dbReference type="EMBL" id="ORX68782.1"/>
    </source>
</evidence>
<dbReference type="Proteomes" id="UP000193922">
    <property type="component" value="Unassembled WGS sequence"/>
</dbReference>
<feature type="region of interest" description="Disordered" evidence="1">
    <location>
        <begin position="143"/>
        <end position="195"/>
    </location>
</feature>